<gene>
    <name evidence="2" type="ORF">EYW49_04300</name>
</gene>
<name>A0A4Q9VVW6_9HYPH</name>
<dbReference type="InterPro" id="IPR021457">
    <property type="entry name" value="DUF3108"/>
</dbReference>
<dbReference type="AlphaFoldDB" id="A0A4Q9VVW6"/>
<keyword evidence="3" id="KW-1185">Reference proteome</keyword>
<evidence type="ECO:0000313" key="3">
    <source>
        <dbReference type="Proteomes" id="UP000292781"/>
    </source>
</evidence>
<organism evidence="2 3">
    <name type="scientific">Siculibacillus lacustris</name>
    <dbReference type="NCBI Taxonomy" id="1549641"/>
    <lineage>
        <taxon>Bacteria</taxon>
        <taxon>Pseudomonadati</taxon>
        <taxon>Pseudomonadota</taxon>
        <taxon>Alphaproteobacteria</taxon>
        <taxon>Hyphomicrobiales</taxon>
        <taxon>Ancalomicrobiaceae</taxon>
        <taxon>Siculibacillus</taxon>
    </lineage>
</organism>
<dbReference type="EMBL" id="SJFN01000004">
    <property type="protein sequence ID" value="TBW40409.1"/>
    <property type="molecule type" value="Genomic_DNA"/>
</dbReference>
<proteinExistence type="predicted"/>
<evidence type="ECO:0000313" key="2">
    <source>
        <dbReference type="EMBL" id="TBW40409.1"/>
    </source>
</evidence>
<protein>
    <submittedName>
        <fullName evidence="2">DUF3108 domain-containing protein</fullName>
    </submittedName>
</protein>
<dbReference type="Proteomes" id="UP000292781">
    <property type="component" value="Unassembled WGS sequence"/>
</dbReference>
<reference evidence="2 3" key="1">
    <citation type="submission" date="2019-02" db="EMBL/GenBank/DDBJ databases">
        <title>Siculibacillus lacustris gen. nov., sp. nov., a new rosette-forming bacterium isolated from a freshwater crater lake (Lake St. Ana, Romania).</title>
        <authorList>
            <person name="Felfoldi T."/>
            <person name="Marton Z."/>
            <person name="Szabo A."/>
            <person name="Mentes A."/>
            <person name="Boka K."/>
            <person name="Marialigeti K."/>
            <person name="Mathe I."/>
            <person name="Koncz M."/>
            <person name="Schumann P."/>
            <person name="Toth E."/>
        </authorList>
    </citation>
    <scope>NUCLEOTIDE SEQUENCE [LARGE SCALE GENOMIC DNA]</scope>
    <source>
        <strain evidence="2 3">SA-279</strain>
    </source>
</reference>
<feature type="compositionally biased region" description="Low complexity" evidence="1">
    <location>
        <begin position="306"/>
        <end position="316"/>
    </location>
</feature>
<evidence type="ECO:0000256" key="1">
    <source>
        <dbReference type="SAM" id="MobiDB-lite"/>
    </source>
</evidence>
<dbReference type="OrthoDB" id="7630100at2"/>
<feature type="region of interest" description="Disordered" evidence="1">
    <location>
        <begin position="306"/>
        <end position="325"/>
    </location>
</feature>
<comment type="caution">
    <text evidence="2">The sequence shown here is derived from an EMBL/GenBank/DDBJ whole genome shotgun (WGS) entry which is preliminary data.</text>
</comment>
<sequence>MRPVFPEGPTAQHPRIRPFGAVKTPGSPPTVVSGPVRRRGARRRARLSHTFPAARRAAFVLAACAGCVAPAAAAPIETRAAYSVTLLGLPLARADLVLVVEGGAYRARIDWRTVGLARLVASTHGEVTAEGRLAAGRPVPRRYGLTVAGGRKPAAVTLTLADGRVVTAEVEPPIRPRPEVVPLTEAHRRGVVDPLGAALVPTDGAGACARTLPIFDGWTRYDVTLTAKPGPATRPDGFAGATATCAVRWIPIAGHRTDLPNVRRMADNRDIELTLGRLDRVDLSIPVQASAATPFGTAVLTLDSLTTSPAAPATPARSRRGERRD</sequence>
<accession>A0A4Q9VVW6</accession>
<dbReference type="Pfam" id="PF11306">
    <property type="entry name" value="DUF3108"/>
    <property type="match status" value="1"/>
</dbReference>